<protein>
    <submittedName>
        <fullName evidence="1">Uncharacterized protein</fullName>
    </submittedName>
</protein>
<name>A0A0A8UXI2_LEGHA</name>
<dbReference type="EMBL" id="LN681225">
    <property type="protein sequence ID" value="CEK12231.1"/>
    <property type="molecule type" value="Genomic_DNA"/>
</dbReference>
<gene>
    <name evidence="1" type="ORF">LHA_3249</name>
</gene>
<evidence type="ECO:0000313" key="1">
    <source>
        <dbReference type="EMBL" id="CEK12231.1"/>
    </source>
</evidence>
<organism evidence="1 2">
    <name type="scientific">Legionella hackeliae</name>
    <dbReference type="NCBI Taxonomy" id="449"/>
    <lineage>
        <taxon>Bacteria</taxon>
        <taxon>Pseudomonadati</taxon>
        <taxon>Pseudomonadota</taxon>
        <taxon>Gammaproteobacteria</taxon>
        <taxon>Legionellales</taxon>
        <taxon>Legionellaceae</taxon>
        <taxon>Legionella</taxon>
    </lineage>
</organism>
<accession>A0A0A8UXI2</accession>
<dbReference type="AlphaFoldDB" id="A0A0A8UXI2"/>
<reference evidence="2" key="1">
    <citation type="submission" date="2014-09" db="EMBL/GenBank/DDBJ databases">
        <authorList>
            <person name="Gomez-Valero L."/>
        </authorList>
    </citation>
    <scope>NUCLEOTIDE SEQUENCE [LARGE SCALE GENOMIC DNA]</scope>
    <source>
        <strain evidence="2">ATCC35250</strain>
    </source>
</reference>
<proteinExistence type="predicted"/>
<keyword evidence="2" id="KW-1185">Reference proteome</keyword>
<dbReference type="RefSeq" id="WP_052673743.1">
    <property type="nucleotide sequence ID" value="NZ_LN681225.1"/>
</dbReference>
<dbReference type="KEGG" id="lha:LHA_3249"/>
<dbReference type="Proteomes" id="UP000032803">
    <property type="component" value="Chromosome I"/>
</dbReference>
<evidence type="ECO:0000313" key="2">
    <source>
        <dbReference type="Proteomes" id="UP000032803"/>
    </source>
</evidence>
<dbReference type="HOGENOM" id="CLU_2862268_0_0_6"/>
<sequence>MVGWIVLVSSPWIVKVIGVGFTFPGAALGDAPGLILKTQLLPGKISPQLAGVIVVPTGKADDMR</sequence>